<gene>
    <name evidence="3" type="ORF">Hamer_G008321</name>
</gene>
<feature type="compositionally biased region" description="Polar residues" evidence="1">
    <location>
        <begin position="258"/>
        <end position="274"/>
    </location>
</feature>
<dbReference type="Proteomes" id="UP000747542">
    <property type="component" value="Unassembled WGS sequence"/>
</dbReference>
<dbReference type="AlphaFoldDB" id="A0A8J5NE86"/>
<organism evidence="3 4">
    <name type="scientific">Homarus americanus</name>
    <name type="common">American lobster</name>
    <dbReference type="NCBI Taxonomy" id="6706"/>
    <lineage>
        <taxon>Eukaryota</taxon>
        <taxon>Metazoa</taxon>
        <taxon>Ecdysozoa</taxon>
        <taxon>Arthropoda</taxon>
        <taxon>Crustacea</taxon>
        <taxon>Multicrustacea</taxon>
        <taxon>Malacostraca</taxon>
        <taxon>Eumalacostraca</taxon>
        <taxon>Eucarida</taxon>
        <taxon>Decapoda</taxon>
        <taxon>Pleocyemata</taxon>
        <taxon>Astacidea</taxon>
        <taxon>Nephropoidea</taxon>
        <taxon>Nephropidae</taxon>
        <taxon>Homarus</taxon>
    </lineage>
</organism>
<evidence type="ECO:0000313" key="3">
    <source>
        <dbReference type="EMBL" id="KAG7177669.1"/>
    </source>
</evidence>
<feature type="region of interest" description="Disordered" evidence="1">
    <location>
        <begin position="191"/>
        <end position="224"/>
    </location>
</feature>
<feature type="region of interest" description="Disordered" evidence="1">
    <location>
        <begin position="19"/>
        <end position="110"/>
    </location>
</feature>
<keyword evidence="2" id="KW-0732">Signal</keyword>
<protein>
    <submittedName>
        <fullName evidence="3">Uncharacterized protein</fullName>
    </submittedName>
</protein>
<feature type="compositionally biased region" description="Basic and acidic residues" evidence="1">
    <location>
        <begin position="413"/>
        <end position="422"/>
    </location>
</feature>
<accession>A0A8J5NE86</accession>
<feature type="compositionally biased region" description="Basic and acidic residues" evidence="1">
    <location>
        <begin position="35"/>
        <end position="47"/>
    </location>
</feature>
<evidence type="ECO:0000256" key="1">
    <source>
        <dbReference type="SAM" id="MobiDB-lite"/>
    </source>
</evidence>
<feature type="compositionally biased region" description="Basic and acidic residues" evidence="1">
    <location>
        <begin position="302"/>
        <end position="317"/>
    </location>
</feature>
<feature type="region of interest" description="Disordered" evidence="1">
    <location>
        <begin position="255"/>
        <end position="422"/>
    </location>
</feature>
<feature type="compositionally biased region" description="Basic and acidic residues" evidence="1">
    <location>
        <begin position="277"/>
        <end position="290"/>
    </location>
</feature>
<feature type="compositionally biased region" description="Basic and acidic residues" evidence="1">
    <location>
        <begin position="359"/>
        <end position="374"/>
    </location>
</feature>
<proteinExistence type="predicted"/>
<feature type="compositionally biased region" description="Basic and acidic residues" evidence="1">
    <location>
        <begin position="76"/>
        <end position="104"/>
    </location>
</feature>
<sequence length="422" mass="48301">MKLLGAAAALLTVVMATTVRGGPPPALDDPAALNRHLDGRFTGKQEIHNSTSSPAVHSTANKNEEHENPQTKNGAHQKESEPIRGGKDIKGNDSKKWDPTDKPKGKNIPSAFAELLPPHRYFKPLKNNLPEVNNKTRVRLARNAGIGRFAEDSFQGRKRQQNRSCCPWKDWDFNDKDDQGNKTISLEIQSNKNDVLKNPKTKPNPARVQPTYKSSILNGKRGITKDEIPYNEMTSLETEHVQHSRTLEKRAKKIGRVKNSSVTSLETQSNNRQIWNRRKDDTGGDPKVPKETQTNSRQKSWKKWDQSSGDTERDQVPRETQTISRQKSWKKWDQSSGDTERDPQVPRETQTNSRQKSWKKWDQSSGDTERDPQVPRETQTNSRQKSWKKWDKSSGDTQDDETTTFNTQPNRNNRPEAWDKWL</sequence>
<keyword evidence="4" id="KW-1185">Reference proteome</keyword>
<evidence type="ECO:0000313" key="4">
    <source>
        <dbReference type="Proteomes" id="UP000747542"/>
    </source>
</evidence>
<feature type="chain" id="PRO_5035275947" evidence="2">
    <location>
        <begin position="22"/>
        <end position="422"/>
    </location>
</feature>
<name>A0A8J5NE86_HOMAM</name>
<feature type="compositionally biased region" description="Polar residues" evidence="1">
    <location>
        <begin position="403"/>
        <end position="412"/>
    </location>
</feature>
<comment type="caution">
    <text evidence="3">The sequence shown here is derived from an EMBL/GenBank/DDBJ whole genome shotgun (WGS) entry which is preliminary data.</text>
</comment>
<feature type="signal peptide" evidence="2">
    <location>
        <begin position="1"/>
        <end position="21"/>
    </location>
</feature>
<dbReference type="EMBL" id="JAHLQT010001931">
    <property type="protein sequence ID" value="KAG7177669.1"/>
    <property type="molecule type" value="Genomic_DNA"/>
</dbReference>
<feature type="compositionally biased region" description="Polar residues" evidence="1">
    <location>
        <begin position="48"/>
        <end position="61"/>
    </location>
</feature>
<feature type="compositionally biased region" description="Basic and acidic residues" evidence="1">
    <location>
        <begin position="330"/>
        <end position="345"/>
    </location>
</feature>
<reference evidence="3" key="1">
    <citation type="journal article" date="2021" name="Sci. Adv.">
        <title>The American lobster genome reveals insights on longevity, neural, and immune adaptations.</title>
        <authorList>
            <person name="Polinski J.M."/>
            <person name="Zimin A.V."/>
            <person name="Clark K.F."/>
            <person name="Kohn A.B."/>
            <person name="Sadowski N."/>
            <person name="Timp W."/>
            <person name="Ptitsyn A."/>
            <person name="Khanna P."/>
            <person name="Romanova D.Y."/>
            <person name="Williams P."/>
            <person name="Greenwood S.J."/>
            <person name="Moroz L.L."/>
            <person name="Walt D.R."/>
            <person name="Bodnar A.G."/>
        </authorList>
    </citation>
    <scope>NUCLEOTIDE SEQUENCE</scope>
    <source>
        <strain evidence="3">GMGI-L3</strain>
    </source>
</reference>
<evidence type="ECO:0000256" key="2">
    <source>
        <dbReference type="SAM" id="SignalP"/>
    </source>
</evidence>